<dbReference type="OrthoDB" id="4185608at2759"/>
<sequence>MAQMLAYLFAVQETRVKRKSLSKKSSTAIFGALTDFADFRFVMLRETGKAMQSELLSWAMRSDQVVWWHPFVDSIRTVLLDVIKWSPHTTPQILVNSTIKHFDDDHLKMANDITGEESAAVGGEDDDVSLKFMEFRSDKYPTRPNRGDDLRSSSKRVRIYLCNIIK</sequence>
<keyword evidence="2" id="KW-1185">Reference proteome</keyword>
<evidence type="ECO:0000313" key="2">
    <source>
        <dbReference type="Proteomes" id="UP000242791"/>
    </source>
</evidence>
<name>A0A1J9Q1K8_9EURO</name>
<reference evidence="1 2" key="1">
    <citation type="submission" date="2015-08" db="EMBL/GenBank/DDBJ databases">
        <title>Emmonsia species relationships and genome sequence.</title>
        <authorList>
            <person name="Cuomo C.A."/>
            <person name="Schwartz I.S."/>
            <person name="Kenyon C."/>
            <person name="De Hoog G.S."/>
            <person name="Govender N.P."/>
            <person name="Botha A."/>
            <person name="Moreno L."/>
            <person name="De Vries M."/>
            <person name="Munoz J.F."/>
            <person name="Stielow J.B."/>
        </authorList>
    </citation>
    <scope>NUCLEOTIDE SEQUENCE [LARGE SCALE GENOMIC DNA]</scope>
    <source>
        <strain evidence="1 2">EI222</strain>
    </source>
</reference>
<organism evidence="1 2">
    <name type="scientific">Blastomyces percursus</name>
    <dbReference type="NCBI Taxonomy" id="1658174"/>
    <lineage>
        <taxon>Eukaryota</taxon>
        <taxon>Fungi</taxon>
        <taxon>Dikarya</taxon>
        <taxon>Ascomycota</taxon>
        <taxon>Pezizomycotina</taxon>
        <taxon>Eurotiomycetes</taxon>
        <taxon>Eurotiomycetidae</taxon>
        <taxon>Onygenales</taxon>
        <taxon>Ajellomycetaceae</taxon>
        <taxon>Blastomyces</taxon>
    </lineage>
</organism>
<dbReference type="VEuPathDB" id="FungiDB:ACJ73_06194"/>
<accession>A0A1J9Q1K8</accession>
<dbReference type="AlphaFoldDB" id="A0A1J9Q1K8"/>
<dbReference type="STRING" id="1658174.A0A1J9Q1K8"/>
<protein>
    <submittedName>
        <fullName evidence="1">Uncharacterized protein</fullName>
    </submittedName>
</protein>
<gene>
    <name evidence="1" type="ORF">ACJ73_06194</name>
</gene>
<dbReference type="Proteomes" id="UP000242791">
    <property type="component" value="Unassembled WGS sequence"/>
</dbReference>
<dbReference type="EMBL" id="LGTZ01001052">
    <property type="protein sequence ID" value="OJD22457.1"/>
    <property type="molecule type" value="Genomic_DNA"/>
</dbReference>
<comment type="caution">
    <text evidence="1">The sequence shown here is derived from an EMBL/GenBank/DDBJ whole genome shotgun (WGS) entry which is preliminary data.</text>
</comment>
<evidence type="ECO:0000313" key="1">
    <source>
        <dbReference type="EMBL" id="OJD22457.1"/>
    </source>
</evidence>
<proteinExistence type="predicted"/>